<feature type="signal peptide" evidence="2">
    <location>
        <begin position="1"/>
        <end position="17"/>
    </location>
</feature>
<keyword evidence="3" id="KW-1185">Reference proteome</keyword>
<evidence type="ECO:0000313" key="4">
    <source>
        <dbReference type="RefSeq" id="XP_029012773.1"/>
    </source>
</evidence>
<sequence length="100" mass="10733">MLKAVFVLGCLLGLVLAIPLDSAAKRLERSASSSESDERGMVAPPRMRLPNLTPQQWYDIIMLFQRPTPAPTTTTATTTPTTTSATTTTTTKTPATPVTK</sequence>
<evidence type="ECO:0000313" key="5">
    <source>
        <dbReference type="RefSeq" id="XP_029012782.1"/>
    </source>
</evidence>
<evidence type="ECO:0000256" key="2">
    <source>
        <dbReference type="SAM" id="SignalP"/>
    </source>
</evidence>
<name>A0A6P7N0I6_BETSP</name>
<accession>A0A6P7N0I6</accession>
<dbReference type="KEGG" id="bspl:114859063"/>
<reference evidence="4 5" key="1">
    <citation type="submission" date="2025-04" db="UniProtKB">
        <authorList>
            <consortium name="RefSeq"/>
        </authorList>
    </citation>
    <scope>IDENTIFICATION</scope>
</reference>
<protein>
    <submittedName>
        <fullName evidence="4 5">Probable serine/threonine-protein kinase ifkA</fullName>
    </submittedName>
</protein>
<keyword evidence="4 5" id="KW-0418">Kinase</keyword>
<evidence type="ECO:0000256" key="1">
    <source>
        <dbReference type="SAM" id="MobiDB-lite"/>
    </source>
</evidence>
<dbReference type="GeneID" id="114859063"/>
<dbReference type="RefSeq" id="XP_029012773.1">
    <property type="nucleotide sequence ID" value="XM_029156940.2"/>
</dbReference>
<keyword evidence="2" id="KW-0732">Signal</keyword>
<keyword evidence="4 5" id="KW-0808">Transferase</keyword>
<feature type="compositionally biased region" description="Low complexity" evidence="1">
    <location>
        <begin position="71"/>
        <end position="100"/>
    </location>
</feature>
<evidence type="ECO:0000313" key="3">
    <source>
        <dbReference type="Proteomes" id="UP000515150"/>
    </source>
</evidence>
<organism evidence="3 5">
    <name type="scientific">Betta splendens</name>
    <name type="common">Siamese fighting fish</name>
    <dbReference type="NCBI Taxonomy" id="158456"/>
    <lineage>
        <taxon>Eukaryota</taxon>
        <taxon>Metazoa</taxon>
        <taxon>Chordata</taxon>
        <taxon>Craniata</taxon>
        <taxon>Vertebrata</taxon>
        <taxon>Euteleostomi</taxon>
        <taxon>Actinopterygii</taxon>
        <taxon>Neopterygii</taxon>
        <taxon>Teleostei</taxon>
        <taxon>Neoteleostei</taxon>
        <taxon>Acanthomorphata</taxon>
        <taxon>Anabantaria</taxon>
        <taxon>Anabantiformes</taxon>
        <taxon>Anabantoidei</taxon>
        <taxon>Osphronemidae</taxon>
        <taxon>Betta</taxon>
    </lineage>
</organism>
<feature type="chain" id="PRO_5044651743" evidence="2">
    <location>
        <begin position="18"/>
        <end position="100"/>
    </location>
</feature>
<dbReference type="Proteomes" id="UP000515150">
    <property type="component" value="Chromosome 1"/>
</dbReference>
<dbReference type="RefSeq" id="XP_029012782.1">
    <property type="nucleotide sequence ID" value="XM_029156949.2"/>
</dbReference>
<gene>
    <name evidence="4 5" type="primary">LOC114859063</name>
</gene>
<proteinExistence type="predicted"/>
<feature type="region of interest" description="Disordered" evidence="1">
    <location>
        <begin position="69"/>
        <end position="100"/>
    </location>
</feature>
<dbReference type="AlphaFoldDB" id="A0A6P7N0I6"/>
<feature type="region of interest" description="Disordered" evidence="1">
    <location>
        <begin position="26"/>
        <end position="49"/>
    </location>
</feature>
<dbReference type="GO" id="GO:0016301">
    <property type="term" value="F:kinase activity"/>
    <property type="evidence" value="ECO:0007669"/>
    <property type="project" value="UniProtKB-KW"/>
</dbReference>